<dbReference type="Pfam" id="PF00348">
    <property type="entry name" value="polyprenyl_synt"/>
    <property type="match status" value="1"/>
</dbReference>
<dbReference type="FunFam" id="1.10.600.10:FF:000002">
    <property type="entry name" value="Octaprenyl diphosphate synthase"/>
    <property type="match status" value="1"/>
</dbReference>
<evidence type="ECO:0000256" key="2">
    <source>
        <dbReference type="ARBA" id="ARBA00006706"/>
    </source>
</evidence>
<comment type="caution">
    <text evidence="13">The sequence shown here is derived from an EMBL/GenBank/DDBJ whole genome shotgun (WGS) entry which is preliminary data.</text>
</comment>
<proteinExistence type="inferred from homology"/>
<dbReference type="GO" id="GO:0008299">
    <property type="term" value="P:isoprenoid biosynthetic process"/>
    <property type="evidence" value="ECO:0007669"/>
    <property type="project" value="InterPro"/>
</dbReference>
<dbReference type="PROSITE" id="PS00444">
    <property type="entry name" value="POLYPRENYL_SYNTHASE_2"/>
    <property type="match status" value="1"/>
</dbReference>
<protein>
    <recommendedName>
        <fullName evidence="9">Octaprenyl diphosphate synthase</fullName>
        <ecNumber evidence="8">2.5.1.90</ecNumber>
    </recommendedName>
    <alternativeName>
        <fullName evidence="11">All-trans-octaprenyl-diphosphate synthase</fullName>
    </alternativeName>
    <alternativeName>
        <fullName evidence="10">Octaprenyl pyrophosphate synthase</fullName>
    </alternativeName>
</protein>
<comment type="cofactor">
    <cofactor evidence="1">
        <name>Mg(2+)</name>
        <dbReference type="ChEBI" id="CHEBI:18420"/>
    </cofactor>
</comment>
<keyword evidence="14" id="KW-1185">Reference proteome</keyword>
<dbReference type="EMBL" id="BAEN01000076">
    <property type="protein sequence ID" value="GAC16767.1"/>
    <property type="molecule type" value="Genomic_DNA"/>
</dbReference>
<dbReference type="EC" id="2.5.1.90" evidence="8"/>
<dbReference type="GO" id="GO:0106350">
    <property type="term" value="F:all-trans-octaprenyl-diphosphate synthase activity"/>
    <property type="evidence" value="ECO:0007669"/>
    <property type="project" value="UniProtKB-EC"/>
</dbReference>
<evidence type="ECO:0000313" key="14">
    <source>
        <dbReference type="Proteomes" id="UP000006334"/>
    </source>
</evidence>
<accession>K6YF33</accession>
<dbReference type="GO" id="GO:0046872">
    <property type="term" value="F:metal ion binding"/>
    <property type="evidence" value="ECO:0007669"/>
    <property type="project" value="UniProtKB-KW"/>
</dbReference>
<dbReference type="eggNOG" id="COG0142">
    <property type="taxonomic scope" value="Bacteria"/>
</dbReference>
<organism evidence="13 14">
    <name type="scientific">Aliiglaciecola lipolytica E3</name>
    <dbReference type="NCBI Taxonomy" id="1127673"/>
    <lineage>
        <taxon>Bacteria</taxon>
        <taxon>Pseudomonadati</taxon>
        <taxon>Pseudomonadota</taxon>
        <taxon>Gammaproteobacteria</taxon>
        <taxon>Alteromonadales</taxon>
        <taxon>Alteromonadaceae</taxon>
        <taxon>Aliiglaciecola</taxon>
    </lineage>
</organism>
<dbReference type="Proteomes" id="UP000006334">
    <property type="component" value="Unassembled WGS sequence"/>
</dbReference>
<evidence type="ECO:0000256" key="7">
    <source>
        <dbReference type="ARBA" id="ARBA00055029"/>
    </source>
</evidence>
<evidence type="ECO:0000256" key="3">
    <source>
        <dbReference type="ARBA" id="ARBA00022679"/>
    </source>
</evidence>
<dbReference type="SFLD" id="SFLDS00005">
    <property type="entry name" value="Isoprenoid_Synthase_Type_I"/>
    <property type="match status" value="1"/>
</dbReference>
<dbReference type="SUPFAM" id="SSF48576">
    <property type="entry name" value="Terpenoid synthases"/>
    <property type="match status" value="1"/>
</dbReference>
<comment type="function">
    <text evidence="7">Supplies octaprenyl diphosphate, the precursor for the side chain of the isoprenoid quinones ubiquinone and menaquinone.</text>
</comment>
<evidence type="ECO:0000256" key="11">
    <source>
        <dbReference type="ARBA" id="ARBA00083124"/>
    </source>
</evidence>
<name>K6YF33_9ALTE</name>
<dbReference type="InterPro" id="IPR033749">
    <property type="entry name" value="Polyprenyl_synt_CS"/>
</dbReference>
<dbReference type="PANTHER" id="PTHR12001:SF69">
    <property type="entry name" value="ALL TRANS-POLYPRENYL-DIPHOSPHATE SYNTHASE PDSS1"/>
    <property type="match status" value="1"/>
</dbReference>
<gene>
    <name evidence="13" type="primary">ispB</name>
    <name evidence="13" type="ORF">GLIP_4156</name>
</gene>
<keyword evidence="3 12" id="KW-0808">Transferase</keyword>
<evidence type="ECO:0000256" key="10">
    <source>
        <dbReference type="ARBA" id="ARBA00079637"/>
    </source>
</evidence>
<comment type="similarity">
    <text evidence="2 12">Belongs to the FPP/GGPP synthase family.</text>
</comment>
<dbReference type="PANTHER" id="PTHR12001">
    <property type="entry name" value="GERANYLGERANYL PYROPHOSPHATE SYNTHASE"/>
    <property type="match status" value="1"/>
</dbReference>
<dbReference type="InterPro" id="IPR000092">
    <property type="entry name" value="Polyprenyl_synt"/>
</dbReference>
<evidence type="ECO:0000256" key="5">
    <source>
        <dbReference type="ARBA" id="ARBA00022842"/>
    </source>
</evidence>
<reference evidence="13 14" key="1">
    <citation type="journal article" date="2017" name="Antonie Van Leeuwenhoek">
        <title>Rhizobium rhizosphaerae sp. nov., a novel species isolated from rice rhizosphere.</title>
        <authorList>
            <person name="Zhao J.J."/>
            <person name="Zhang J."/>
            <person name="Zhang R.J."/>
            <person name="Zhang C.W."/>
            <person name="Yin H.Q."/>
            <person name="Zhang X.X."/>
        </authorList>
    </citation>
    <scope>NUCLEOTIDE SEQUENCE [LARGE SCALE GENOMIC DNA]</scope>
    <source>
        <strain evidence="13 14">E3</strain>
    </source>
</reference>
<dbReference type="OrthoDB" id="9805316at2"/>
<dbReference type="InterPro" id="IPR008949">
    <property type="entry name" value="Isoprenoid_synthase_dom_sf"/>
</dbReference>
<evidence type="ECO:0000256" key="8">
    <source>
        <dbReference type="ARBA" id="ARBA00066511"/>
    </source>
</evidence>
<dbReference type="PROSITE" id="PS00723">
    <property type="entry name" value="POLYPRENYL_SYNTHASE_1"/>
    <property type="match status" value="1"/>
</dbReference>
<evidence type="ECO:0000256" key="12">
    <source>
        <dbReference type="RuleBase" id="RU004466"/>
    </source>
</evidence>
<dbReference type="STRING" id="1127673.GLIP_4156"/>
<keyword evidence="4" id="KW-0479">Metal-binding</keyword>
<evidence type="ECO:0000313" key="13">
    <source>
        <dbReference type="EMBL" id="GAC16767.1"/>
    </source>
</evidence>
<dbReference type="AlphaFoldDB" id="K6YF33"/>
<keyword evidence="5" id="KW-0460">Magnesium</keyword>
<evidence type="ECO:0000256" key="4">
    <source>
        <dbReference type="ARBA" id="ARBA00022723"/>
    </source>
</evidence>
<sequence>MDLNKIRRLADPDMQAVNALIQSQVNSDVALINQLGFYIVNSGGKRIRPLITVLAARAVGIDNQQHHTLAAIIEFIHTATLLHDDVVDESTMRRGRETANAVFGNQASVLVGDFLYTRSFQMMVELKRMRVMEILSSATNVIAEGEVMQLMNCNDPDTSEESYMEVIYSKTARLFEAATLLAAVITNQSPEIEKAMQDYGRYLGTAFQLVDDILDYAADSDEMGKNVGDDLAEGKPTLPLLYAMWHGNDQQKALIREAIEINNGMDSLDKILAAMEQTGSLTYTKQKALQAAEQAIEALAPLPESDYKQALIGLAHISVERAA</sequence>
<dbReference type="CDD" id="cd00685">
    <property type="entry name" value="Trans_IPPS_HT"/>
    <property type="match status" value="1"/>
</dbReference>
<dbReference type="RefSeq" id="WP_008846569.1">
    <property type="nucleotide sequence ID" value="NZ_BAEN01000076.1"/>
</dbReference>
<dbReference type="NCBIfam" id="NF008140">
    <property type="entry name" value="PRK10888.1"/>
    <property type="match status" value="1"/>
</dbReference>
<comment type="catalytic activity">
    <reaction evidence="6">
        <text>5 isopentenyl diphosphate + (2E,6E)-farnesyl diphosphate = all-trans-octaprenyl diphosphate + 5 diphosphate</text>
        <dbReference type="Rhea" id="RHEA:27798"/>
        <dbReference type="ChEBI" id="CHEBI:33019"/>
        <dbReference type="ChEBI" id="CHEBI:57711"/>
        <dbReference type="ChEBI" id="CHEBI:128769"/>
        <dbReference type="ChEBI" id="CHEBI:175763"/>
        <dbReference type="EC" id="2.5.1.90"/>
    </reaction>
</comment>
<dbReference type="Gene3D" id="1.10.600.10">
    <property type="entry name" value="Farnesyl Diphosphate Synthase"/>
    <property type="match status" value="1"/>
</dbReference>
<evidence type="ECO:0000256" key="1">
    <source>
        <dbReference type="ARBA" id="ARBA00001946"/>
    </source>
</evidence>
<evidence type="ECO:0000256" key="6">
    <source>
        <dbReference type="ARBA" id="ARBA00051506"/>
    </source>
</evidence>
<evidence type="ECO:0000256" key="9">
    <source>
        <dbReference type="ARBA" id="ARBA00072473"/>
    </source>
</evidence>